<dbReference type="Pfam" id="PF12409">
    <property type="entry name" value="P5-ATPase"/>
    <property type="match status" value="1"/>
</dbReference>
<evidence type="ECO:0000256" key="10">
    <source>
        <dbReference type="ARBA" id="ARBA00023136"/>
    </source>
</evidence>
<dbReference type="Gene3D" id="2.70.150.10">
    <property type="entry name" value="Calcium-transporting ATPase, cytoplasmic transduction domain A"/>
    <property type="match status" value="1"/>
</dbReference>
<dbReference type="InterPro" id="IPR047821">
    <property type="entry name" value="P5B-type_ATPase"/>
</dbReference>
<dbReference type="GO" id="GO:0016887">
    <property type="term" value="F:ATP hydrolysis activity"/>
    <property type="evidence" value="ECO:0007669"/>
    <property type="project" value="InterPro"/>
</dbReference>
<name>A0A8C4RZ60_ERPCA</name>
<feature type="transmembrane region" description="Helical" evidence="12">
    <location>
        <begin position="1130"/>
        <end position="1150"/>
    </location>
</feature>
<comment type="catalytic activity">
    <reaction evidence="11 12">
        <text>ATP + H2O = ADP + phosphate + H(+)</text>
        <dbReference type="Rhea" id="RHEA:13065"/>
        <dbReference type="ChEBI" id="CHEBI:15377"/>
        <dbReference type="ChEBI" id="CHEBI:15378"/>
        <dbReference type="ChEBI" id="CHEBI:30616"/>
        <dbReference type="ChEBI" id="CHEBI:43474"/>
        <dbReference type="ChEBI" id="CHEBI:456216"/>
    </reaction>
</comment>
<reference evidence="17" key="2">
    <citation type="submission" date="2025-08" db="UniProtKB">
        <authorList>
            <consortium name="Ensembl"/>
        </authorList>
    </citation>
    <scope>IDENTIFICATION</scope>
</reference>
<feature type="domain" description="P5B-type ATPase N-terminal" evidence="16">
    <location>
        <begin position="55"/>
        <end position="175"/>
    </location>
</feature>
<evidence type="ECO:0000259" key="15">
    <source>
        <dbReference type="Pfam" id="PF00690"/>
    </source>
</evidence>
<feature type="domain" description="P-type ATPase A" evidence="14">
    <location>
        <begin position="296"/>
        <end position="418"/>
    </location>
</feature>
<dbReference type="InterPro" id="IPR018303">
    <property type="entry name" value="ATPase_P-typ_P_site"/>
</dbReference>
<dbReference type="GO" id="GO:0005524">
    <property type="term" value="F:ATP binding"/>
    <property type="evidence" value="ECO:0007669"/>
    <property type="project" value="UniProtKB-UniRule"/>
</dbReference>
<keyword evidence="4 12" id="KW-0479">Metal-binding</keyword>
<feature type="transmembrane region" description="Helical" evidence="12">
    <location>
        <begin position="259"/>
        <end position="278"/>
    </location>
</feature>
<feature type="transmembrane region" description="Helical" evidence="12">
    <location>
        <begin position="931"/>
        <end position="951"/>
    </location>
</feature>
<dbReference type="GO" id="GO:0019829">
    <property type="term" value="F:ATPase-coupled monoatomic cation transmembrane transporter activity"/>
    <property type="evidence" value="ECO:0007669"/>
    <property type="project" value="UniProtKB-UniRule"/>
</dbReference>
<evidence type="ECO:0000313" key="17">
    <source>
        <dbReference type="Ensembl" id="ENSECRP00000008953.1"/>
    </source>
</evidence>
<dbReference type="Gene3D" id="3.40.50.1000">
    <property type="entry name" value="HAD superfamily/HAD-like"/>
    <property type="match status" value="2"/>
</dbReference>
<dbReference type="GO" id="GO:0031902">
    <property type="term" value="C:late endosome membrane"/>
    <property type="evidence" value="ECO:0007669"/>
    <property type="project" value="TreeGrafter"/>
</dbReference>
<dbReference type="FunFam" id="3.40.50.1000:FF:000075">
    <property type="entry name" value="Cation-transporting ATPase"/>
    <property type="match status" value="1"/>
</dbReference>
<dbReference type="InterPro" id="IPR023214">
    <property type="entry name" value="HAD_sf"/>
</dbReference>
<dbReference type="InterPro" id="IPR044492">
    <property type="entry name" value="P_typ_ATPase_HD_dom"/>
</dbReference>
<dbReference type="InterPro" id="IPR036412">
    <property type="entry name" value="HAD-like_sf"/>
</dbReference>
<sequence>MEGRAAKIPGLYAGGEAQVNSWCADFVQSGVRYHRVMGGKANYIDEHCQLINHGEENEMQMFAYKIQRCRQALSIVGGIFTCGFLYLLFYWKPEWNVWANCTPCSLEEADIVLLRTTDDFKSYTRKVVRWAYLSPGSDREKPLFQDQGSVLYKVTMYPELKVRYIEAQKLRYAWDRMEHMFVRLGGLDDNLSCKDIHWKYGKGLCEEEENVRRLIVGPNSIEIQISPIWKLLFKEILNPFYVFQVFSVCLWFSESYNEYAIAIIIMTVISVSLSVYDVRQQSVKLHKLVAEHNNMNVKVSRMGKGWEEIPSSQMVPGDIFQITGNKQILSCDAILLSGSCIVNESMLTGESIPVTKSALPQESASGPWKTSSPEDYKRHVLYCGTQVIQIKAASGTAVQAVVLRTGFTTAKGELVRSILYPKPTDFKLYRDATRFLMCLIAVALIGMIYSVTIWTISKAYAGDIVKKALDVITIAVPPALPAAMTVGIIYAQGRLKKRGVFCISPQRINVCGQMNLVCFDKTGTLTEDGLDLWALSEAKDHGFAPLLEFQTDAFLLWGPSYAAMATCHSLITIDGTIQGDPLDIKMFEATGWVLDENTEKFQSTQRDPLSLLVKPGPSIRAPVDGILVLQQFPFSSSLQRMSVVTHVLDSDELILYMKGAPEKVASLCQPETVPLSFSSHLAVYTQQGFRVIALAYRSLGSSEDISLRKISRESAEMNLTFLGFLILENRLKVETEPVLQELRNARIRSVMVTGDNLQTAVTVAKNSGMVPRSSKVILVEAAPATASTQAYVSWSLVEEPRQNYGAIESHVIMEPITDYHFAMTGKSYEVLLQHFYHLVPKLLLNGTIFARMAPGQKASLVEEFQKLEYVVGMCGDGANDCGALKMAHAGISLSEQEASVASPFTSNIPNIECVPLLIREGRAALVTSFCVFKYMALYSTIQYIGVLLLYWELNSFGNYQFLFEDLAITTVIGVTMNLNHAYPKLVPWRPPGQLMSPPLLLSVVFNIFLSLALQTFGFVMVQNQDWYSRTNLLSGCPVWNVSNTSSFLNNNGFQSYENTTVWLLSIISCISVAFIFSKGKPFRKPFYTNYIFMLALLVQLGVCIFFIFADIAGLYYAMDMVCTPVMWRGYIVIMLLVNFLISFFVEEVIVENRTLWLWLKRCFGVKSRSHYCVLQRTLDGEPGWPPLAKTEFARPASLLEKDNMVFQNAAFEHSQEEQPPNWQGAGTGNAH</sequence>
<dbReference type="SUPFAM" id="SSF81665">
    <property type="entry name" value="Calcium ATPase, transmembrane domain M"/>
    <property type="match status" value="1"/>
</dbReference>
<dbReference type="NCBIfam" id="TIGR01494">
    <property type="entry name" value="ATPase_P-type"/>
    <property type="match status" value="2"/>
</dbReference>
<feature type="transmembrane region" description="Helical" evidence="12">
    <location>
        <begin position="72"/>
        <end position="91"/>
    </location>
</feature>
<evidence type="ECO:0000256" key="11">
    <source>
        <dbReference type="ARBA" id="ARBA00049360"/>
    </source>
</evidence>
<feature type="transmembrane region" description="Helical" evidence="12">
    <location>
        <begin position="999"/>
        <end position="1021"/>
    </location>
</feature>
<accession>A0A8C4RZ60</accession>
<dbReference type="GO" id="GO:0015203">
    <property type="term" value="F:polyamine transmembrane transporter activity"/>
    <property type="evidence" value="ECO:0007669"/>
    <property type="project" value="TreeGrafter"/>
</dbReference>
<dbReference type="FunFam" id="2.70.150.10:FF:000060">
    <property type="entry name" value="Cation-transporting ATPase"/>
    <property type="match status" value="1"/>
</dbReference>
<dbReference type="SFLD" id="SFLDS00003">
    <property type="entry name" value="Haloacid_Dehalogenase"/>
    <property type="match status" value="1"/>
</dbReference>
<dbReference type="Pfam" id="PF00690">
    <property type="entry name" value="Cation_ATPase_N"/>
    <property type="match status" value="1"/>
</dbReference>
<dbReference type="PRINTS" id="PR00119">
    <property type="entry name" value="CATATPASE"/>
</dbReference>
<keyword evidence="10 12" id="KW-0472">Membrane</keyword>
<dbReference type="InterPro" id="IPR001757">
    <property type="entry name" value="P_typ_ATPase"/>
</dbReference>
<dbReference type="PANTHER" id="PTHR45630:SF1">
    <property type="entry name" value="CATION-TRANSPORTING ATPASE 13A4-RELATED"/>
    <property type="match status" value="1"/>
</dbReference>
<dbReference type="NCBIfam" id="TIGR01657">
    <property type="entry name" value="P-ATPase-V"/>
    <property type="match status" value="1"/>
</dbReference>
<dbReference type="SUPFAM" id="SSF81653">
    <property type="entry name" value="Calcium ATPase, transduction domain A"/>
    <property type="match status" value="1"/>
</dbReference>
<dbReference type="PANTHER" id="PTHR45630">
    <property type="entry name" value="CATION-TRANSPORTING ATPASE-RELATED"/>
    <property type="match status" value="1"/>
</dbReference>
<dbReference type="InterPro" id="IPR006544">
    <property type="entry name" value="P-type_TPase_V"/>
</dbReference>
<dbReference type="InterPro" id="IPR004014">
    <property type="entry name" value="ATPase_P-typ_cation-transptr_N"/>
</dbReference>
<comment type="subcellular location">
    <subcellularLocation>
        <location evidence="1 12">Membrane</location>
        <topology evidence="1 12">Multi-pass membrane protein</topology>
    </subcellularLocation>
</comment>
<keyword evidence="9 12" id="KW-1133">Transmembrane helix</keyword>
<dbReference type="Gene3D" id="1.20.1110.10">
    <property type="entry name" value="Calcium-transporting ATPase, transmembrane domain"/>
    <property type="match status" value="1"/>
</dbReference>
<dbReference type="Pfam" id="PF00122">
    <property type="entry name" value="E1-E2_ATPase"/>
    <property type="match status" value="1"/>
</dbReference>
<dbReference type="GO" id="GO:0046872">
    <property type="term" value="F:metal ion binding"/>
    <property type="evidence" value="ECO:0007669"/>
    <property type="project" value="UniProtKB-UniRule"/>
</dbReference>
<dbReference type="Proteomes" id="UP000694620">
    <property type="component" value="Chromosome 2"/>
</dbReference>
<feature type="transmembrane region" description="Helical" evidence="12">
    <location>
        <begin position="1059"/>
        <end position="1077"/>
    </location>
</feature>
<feature type="transmembrane region" description="Helical" evidence="12">
    <location>
        <begin position="468"/>
        <end position="491"/>
    </location>
</feature>
<dbReference type="GO" id="GO:0006874">
    <property type="term" value="P:intracellular calcium ion homeostasis"/>
    <property type="evidence" value="ECO:0007669"/>
    <property type="project" value="TreeGrafter"/>
</dbReference>
<evidence type="ECO:0000256" key="13">
    <source>
        <dbReference type="SAM" id="MobiDB-lite"/>
    </source>
</evidence>
<feature type="transmembrane region" description="Helical" evidence="12">
    <location>
        <begin position="435"/>
        <end position="456"/>
    </location>
</feature>
<evidence type="ECO:0000259" key="14">
    <source>
        <dbReference type="Pfam" id="PF00122"/>
    </source>
</evidence>
<dbReference type="Pfam" id="PF13246">
    <property type="entry name" value="Cation_ATPase"/>
    <property type="match status" value="1"/>
</dbReference>
<dbReference type="SFLD" id="SFLDG00002">
    <property type="entry name" value="C1.7:_P-type_atpase_like"/>
    <property type="match status" value="1"/>
</dbReference>
<feature type="transmembrane region" description="Helical" evidence="12">
    <location>
        <begin position="1089"/>
        <end position="1118"/>
    </location>
</feature>
<keyword evidence="5 12" id="KW-0547">Nucleotide-binding</keyword>
<dbReference type="EC" id="7.2.2.-" evidence="12"/>
<dbReference type="PROSITE" id="PS00154">
    <property type="entry name" value="ATPASE_E1_E2"/>
    <property type="match status" value="1"/>
</dbReference>
<evidence type="ECO:0000256" key="3">
    <source>
        <dbReference type="ARBA" id="ARBA00022692"/>
    </source>
</evidence>
<dbReference type="SUPFAM" id="SSF56784">
    <property type="entry name" value="HAD-like"/>
    <property type="match status" value="1"/>
</dbReference>
<keyword evidence="8 12" id="KW-1278">Translocase</keyword>
<dbReference type="GeneTree" id="ENSGT00940000159448"/>
<evidence type="ECO:0000256" key="12">
    <source>
        <dbReference type="RuleBase" id="RU362082"/>
    </source>
</evidence>
<evidence type="ECO:0000256" key="6">
    <source>
        <dbReference type="ARBA" id="ARBA00022840"/>
    </source>
</evidence>
<dbReference type="Gene3D" id="3.40.1110.10">
    <property type="entry name" value="Calcium-transporting ATPase, cytoplasmic domain N"/>
    <property type="match status" value="1"/>
</dbReference>
<evidence type="ECO:0000256" key="9">
    <source>
        <dbReference type="ARBA" id="ARBA00022989"/>
    </source>
</evidence>
<dbReference type="AlphaFoldDB" id="A0A8C4RZ60"/>
<dbReference type="SFLD" id="SFLDF00027">
    <property type="entry name" value="p-type_atpase"/>
    <property type="match status" value="1"/>
</dbReference>
<evidence type="ECO:0000256" key="4">
    <source>
        <dbReference type="ARBA" id="ARBA00022723"/>
    </source>
</evidence>
<proteinExistence type="inferred from homology"/>
<keyword evidence="3 12" id="KW-0812">Transmembrane</keyword>
<protein>
    <recommendedName>
        <fullName evidence="12">Cation-transporting ATPase</fullName>
        <ecNumber evidence="12">7.2.2.-</ecNumber>
    </recommendedName>
</protein>
<evidence type="ECO:0000256" key="5">
    <source>
        <dbReference type="ARBA" id="ARBA00022741"/>
    </source>
</evidence>
<evidence type="ECO:0000256" key="2">
    <source>
        <dbReference type="ARBA" id="ARBA00006000"/>
    </source>
</evidence>
<reference evidence="17" key="3">
    <citation type="submission" date="2025-09" db="UniProtKB">
        <authorList>
            <consortium name="Ensembl"/>
        </authorList>
    </citation>
    <scope>IDENTIFICATION</scope>
</reference>
<dbReference type="CDD" id="cd07542">
    <property type="entry name" value="P-type_ATPase_cation"/>
    <property type="match status" value="1"/>
</dbReference>
<keyword evidence="7 12" id="KW-0460">Magnesium</keyword>
<evidence type="ECO:0000313" key="18">
    <source>
        <dbReference type="Proteomes" id="UP000694620"/>
    </source>
</evidence>
<dbReference type="Ensembl" id="ENSECRT00000009101.1">
    <property type="protein sequence ID" value="ENSECRP00000008953.1"/>
    <property type="gene ID" value="ENSECRG00000006008.1"/>
</dbReference>
<dbReference type="InterPro" id="IPR008250">
    <property type="entry name" value="ATPase_P-typ_transduc_dom_A_sf"/>
</dbReference>
<evidence type="ECO:0000256" key="8">
    <source>
        <dbReference type="ARBA" id="ARBA00022967"/>
    </source>
</evidence>
<feature type="domain" description="Cation-transporting P-type ATPase N-terminal" evidence="15">
    <location>
        <begin position="202"/>
        <end position="251"/>
    </location>
</feature>
<feature type="region of interest" description="Disordered" evidence="13">
    <location>
        <begin position="1212"/>
        <end position="1231"/>
    </location>
</feature>
<keyword evidence="18" id="KW-1185">Reference proteome</keyword>
<comment type="similarity">
    <text evidence="2 12">Belongs to the cation transport ATPase (P-type) (TC 3.A.3) family. Type V subfamily.</text>
</comment>
<dbReference type="PRINTS" id="PR00121">
    <property type="entry name" value="NAKATPASE"/>
</dbReference>
<dbReference type="InterPro" id="IPR059000">
    <property type="entry name" value="ATPase_P-type_domA"/>
</dbReference>
<evidence type="ECO:0000256" key="1">
    <source>
        <dbReference type="ARBA" id="ARBA00004141"/>
    </source>
</evidence>
<dbReference type="InterPro" id="IPR023298">
    <property type="entry name" value="ATPase_P-typ_TM_dom_sf"/>
</dbReference>
<dbReference type="InterPro" id="IPR047819">
    <property type="entry name" value="P5A-ATPase_N"/>
</dbReference>
<evidence type="ECO:0000259" key="16">
    <source>
        <dbReference type="Pfam" id="PF12409"/>
    </source>
</evidence>
<reference evidence="17" key="1">
    <citation type="submission" date="2021-06" db="EMBL/GenBank/DDBJ databases">
        <authorList>
            <consortium name="Wellcome Sanger Institute Data Sharing"/>
        </authorList>
    </citation>
    <scope>NUCLEOTIDE SEQUENCE [LARGE SCALE GENOMIC DNA]</scope>
</reference>
<dbReference type="FunFam" id="1.20.1110.10:FF:000023">
    <property type="entry name" value="Cation-transporting ATPase"/>
    <property type="match status" value="1"/>
</dbReference>
<dbReference type="GO" id="GO:0015662">
    <property type="term" value="F:P-type ion transporter activity"/>
    <property type="evidence" value="ECO:0007669"/>
    <property type="project" value="InterPro"/>
</dbReference>
<keyword evidence="6 12" id="KW-0067">ATP-binding</keyword>
<evidence type="ECO:0000256" key="7">
    <source>
        <dbReference type="ARBA" id="ARBA00022842"/>
    </source>
</evidence>
<feature type="transmembrane region" description="Helical" evidence="12">
    <location>
        <begin position="957"/>
        <end position="978"/>
    </location>
</feature>
<organism evidence="17 18">
    <name type="scientific">Erpetoichthys calabaricus</name>
    <name type="common">Rope fish</name>
    <name type="synonym">Calamoichthys calabaricus</name>
    <dbReference type="NCBI Taxonomy" id="27687"/>
    <lineage>
        <taxon>Eukaryota</taxon>
        <taxon>Metazoa</taxon>
        <taxon>Chordata</taxon>
        <taxon>Craniata</taxon>
        <taxon>Vertebrata</taxon>
        <taxon>Euteleostomi</taxon>
        <taxon>Actinopterygii</taxon>
        <taxon>Polypteriformes</taxon>
        <taxon>Polypteridae</taxon>
        <taxon>Erpetoichthys</taxon>
    </lineage>
</organism>
<dbReference type="InterPro" id="IPR023299">
    <property type="entry name" value="ATPase_P-typ_cyto_dom_N"/>
</dbReference>